<name>A0A0L8KYL8_STRVR</name>
<dbReference type="PANTHER" id="PTHR34129">
    <property type="entry name" value="BLR1139 PROTEIN"/>
    <property type="match status" value="1"/>
</dbReference>
<accession>A0A0L8KYL8</accession>
<dbReference type="AlphaFoldDB" id="A0A0L8KYL8"/>
<dbReference type="Pfam" id="PF06108">
    <property type="entry name" value="DUF952"/>
    <property type="match status" value="1"/>
</dbReference>
<dbReference type="SUPFAM" id="SSF56399">
    <property type="entry name" value="ADP-ribosylation"/>
    <property type="match status" value="1"/>
</dbReference>
<protein>
    <recommendedName>
        <fullName evidence="3">DUF952 domain-containing protein</fullName>
    </recommendedName>
</protein>
<organism evidence="1 2">
    <name type="scientific">Streptomyces viridochromogenes</name>
    <dbReference type="NCBI Taxonomy" id="1938"/>
    <lineage>
        <taxon>Bacteria</taxon>
        <taxon>Bacillati</taxon>
        <taxon>Actinomycetota</taxon>
        <taxon>Actinomycetes</taxon>
        <taxon>Kitasatosporales</taxon>
        <taxon>Streptomycetaceae</taxon>
        <taxon>Streptomyces</taxon>
    </lineage>
</organism>
<dbReference type="PANTHER" id="PTHR34129:SF1">
    <property type="entry name" value="DUF952 DOMAIN-CONTAINING PROTEIN"/>
    <property type="match status" value="1"/>
</dbReference>
<evidence type="ECO:0008006" key="3">
    <source>
        <dbReference type="Google" id="ProtNLM"/>
    </source>
</evidence>
<reference evidence="1 2" key="1">
    <citation type="submission" date="2015-06" db="EMBL/GenBank/DDBJ databases">
        <authorList>
            <person name="Hoefler B.C."/>
            <person name="Straight P.D."/>
        </authorList>
    </citation>
    <scope>NUCLEOTIDE SEQUENCE [LARGE SCALE GENOMIC DNA]</scope>
    <source>
        <strain evidence="1 2">NRRL 3427</strain>
    </source>
</reference>
<dbReference type="PATRIC" id="fig|1938.6.peg.2407"/>
<comment type="caution">
    <text evidence="1">The sequence shown here is derived from an EMBL/GenBank/DDBJ whole genome shotgun (WGS) entry which is preliminary data.</text>
</comment>
<gene>
    <name evidence="1" type="ORF">ADK34_11000</name>
</gene>
<dbReference type="InterPro" id="IPR009297">
    <property type="entry name" value="DUF952"/>
</dbReference>
<proteinExistence type="predicted"/>
<dbReference type="Proteomes" id="UP000037023">
    <property type="component" value="Unassembled WGS sequence"/>
</dbReference>
<dbReference type="EMBL" id="LGUP01000085">
    <property type="protein sequence ID" value="KOG30904.1"/>
    <property type="molecule type" value="Genomic_DNA"/>
</dbReference>
<dbReference type="RefSeq" id="WP_033212169.1">
    <property type="nucleotide sequence ID" value="NZ_LGUP01000085.1"/>
</dbReference>
<sequence>MLLHVVPLADWSAAPEAPDAPYAPPSLAAEGFVHYSADEAAALAIADAHYRDVPGPLLVLVIDEAGLGGEVRWEGSGDVLFPHVYGPVERAAVTSVLEVRRDADGRARELVARA</sequence>
<evidence type="ECO:0000313" key="1">
    <source>
        <dbReference type="EMBL" id="KOG30904.1"/>
    </source>
</evidence>
<dbReference type="Gene3D" id="3.20.170.20">
    <property type="entry name" value="Protein of unknown function DUF952"/>
    <property type="match status" value="1"/>
</dbReference>
<evidence type="ECO:0000313" key="2">
    <source>
        <dbReference type="Proteomes" id="UP000037023"/>
    </source>
</evidence>
<dbReference type="OrthoDB" id="5638018at2"/>